<dbReference type="EMBL" id="BJWH01000029">
    <property type="protein sequence ID" value="GEM00222.1"/>
    <property type="molecule type" value="Genomic_DNA"/>
</dbReference>
<reference evidence="2 3" key="1">
    <citation type="submission" date="2019-07" db="EMBL/GenBank/DDBJ databases">
        <title>Whole genome shotgun sequence of Cellulomonas terrae NBRC 100819.</title>
        <authorList>
            <person name="Hosoyama A."/>
            <person name="Uohara A."/>
            <person name="Ohji S."/>
            <person name="Ichikawa N."/>
        </authorList>
    </citation>
    <scope>NUCLEOTIDE SEQUENCE [LARGE SCALE GENOMIC DNA]</scope>
    <source>
        <strain evidence="2 3">NBRC 100819</strain>
    </source>
</reference>
<feature type="region of interest" description="Disordered" evidence="1">
    <location>
        <begin position="1"/>
        <end position="26"/>
    </location>
</feature>
<feature type="compositionally biased region" description="Polar residues" evidence="1">
    <location>
        <begin position="1"/>
        <end position="17"/>
    </location>
</feature>
<dbReference type="Proteomes" id="UP000321049">
    <property type="component" value="Unassembled WGS sequence"/>
</dbReference>
<keyword evidence="3" id="KW-1185">Reference proteome</keyword>
<gene>
    <name evidence="2" type="ORF">CTE05_37680</name>
</gene>
<protein>
    <recommendedName>
        <fullName evidence="4">STAS domain-containing protein</fullName>
    </recommendedName>
</protein>
<name>A0A511JQB8_9CELL</name>
<proteinExistence type="predicted"/>
<evidence type="ECO:0000313" key="3">
    <source>
        <dbReference type="Proteomes" id="UP000321049"/>
    </source>
</evidence>
<dbReference type="AlphaFoldDB" id="A0A511JQB8"/>
<organism evidence="2 3">
    <name type="scientific">Cellulomonas terrae</name>
    <dbReference type="NCBI Taxonomy" id="311234"/>
    <lineage>
        <taxon>Bacteria</taxon>
        <taxon>Bacillati</taxon>
        <taxon>Actinomycetota</taxon>
        <taxon>Actinomycetes</taxon>
        <taxon>Micrococcales</taxon>
        <taxon>Cellulomonadaceae</taxon>
        <taxon>Cellulomonas</taxon>
    </lineage>
</organism>
<sequence length="151" mass="15491">MPSPTSTGEETVTSRVSTDPAGGVGVEHVDDRVTDRAGRPAMTTVTTDVPDAPAWITASVRPAGSFGRADVGRLRDLLGVLSASASLVVLDLAATSLRSGHAAEAIDEAGWELERRGGCLLCINADDDARARLVGCRHAVVVAPGEPAPVP</sequence>
<accession>A0A511JQB8</accession>
<evidence type="ECO:0000313" key="2">
    <source>
        <dbReference type="EMBL" id="GEM00222.1"/>
    </source>
</evidence>
<evidence type="ECO:0000256" key="1">
    <source>
        <dbReference type="SAM" id="MobiDB-lite"/>
    </source>
</evidence>
<evidence type="ECO:0008006" key="4">
    <source>
        <dbReference type="Google" id="ProtNLM"/>
    </source>
</evidence>
<comment type="caution">
    <text evidence="2">The sequence shown here is derived from an EMBL/GenBank/DDBJ whole genome shotgun (WGS) entry which is preliminary data.</text>
</comment>